<evidence type="ECO:0000256" key="2">
    <source>
        <dbReference type="ARBA" id="ARBA00022898"/>
    </source>
</evidence>
<dbReference type="PANTHER" id="PTHR10314">
    <property type="entry name" value="CYSTATHIONINE BETA-SYNTHASE"/>
    <property type="match status" value="1"/>
</dbReference>
<dbReference type="NCBIfam" id="NF004996">
    <property type="entry name" value="PRK06381.1"/>
    <property type="match status" value="1"/>
</dbReference>
<feature type="domain" description="Tryptophan synthase beta chain-like PALP" evidence="3">
    <location>
        <begin position="44"/>
        <end position="352"/>
    </location>
</feature>
<dbReference type="RefSeq" id="WP_342160500.1">
    <property type="nucleotide sequence ID" value="NZ_JBCDNA010000002.1"/>
</dbReference>
<sequence>MMNILDGVKSAEIKITKEVQNLSDMVKDHSLSIVDRIESYEDIISLEIGDTSLNRARNLERELDIRQLYIKYEGENPTGTQKDRIAFAQVHDAFRRNYSVISLATCGNYGVAAAYAAHLAGIHCKIFIPESYHTDRIKEMEKFDAEIIRLPGTYEDTVTASSELAINNDWYDANPGGANTALQIKAYAEIANEIYDQLRDAPKYIASPVSNGTLLAGVYRGFVSLYKRGKTSRIPMFAAGSAAYKNPIISSFKAGLETCKDIDPKLLRETIINEPLINWHSFDGNEALYAIRQSGGEAHHISDKKMKDMSSFLLKKEGYRILPASTSGLIAFLKVHEKEEMLRDRYVAILTGKY</sequence>
<comment type="cofactor">
    <cofactor evidence="1">
        <name>pyridoxal 5'-phosphate</name>
        <dbReference type="ChEBI" id="CHEBI:597326"/>
    </cofactor>
</comment>
<comment type="caution">
    <text evidence="4">The sequence shown here is derived from an EMBL/GenBank/DDBJ whole genome shotgun (WGS) entry which is preliminary data.</text>
</comment>
<evidence type="ECO:0000256" key="1">
    <source>
        <dbReference type="ARBA" id="ARBA00001933"/>
    </source>
</evidence>
<reference evidence="4 5" key="1">
    <citation type="submission" date="2024-04" db="EMBL/GenBank/DDBJ databases">
        <title>whole genome sequencing of Lutimonas vermicola strain IMCC1616.</title>
        <authorList>
            <person name="Bae S.S."/>
        </authorList>
    </citation>
    <scope>NUCLEOTIDE SEQUENCE [LARGE SCALE GENOMIC DNA]</scope>
    <source>
        <strain evidence="4 5">IMCC1616</strain>
    </source>
</reference>
<dbReference type="InterPro" id="IPR036052">
    <property type="entry name" value="TrpB-like_PALP_sf"/>
</dbReference>
<keyword evidence="5" id="KW-1185">Reference proteome</keyword>
<evidence type="ECO:0000313" key="4">
    <source>
        <dbReference type="EMBL" id="MEL4456374.1"/>
    </source>
</evidence>
<name>A0ABU9L417_9FLAO</name>
<dbReference type="InterPro" id="IPR001926">
    <property type="entry name" value="TrpB-like_PALP"/>
</dbReference>
<protein>
    <submittedName>
        <fullName evidence="4">Pyridoxal-phosphate dependent enzyme</fullName>
    </submittedName>
</protein>
<dbReference type="Proteomes" id="UP001474120">
    <property type="component" value="Unassembled WGS sequence"/>
</dbReference>
<evidence type="ECO:0000259" key="3">
    <source>
        <dbReference type="Pfam" id="PF00291"/>
    </source>
</evidence>
<organism evidence="4 5">
    <name type="scientific">Lutimonas vermicola</name>
    <dbReference type="NCBI Taxonomy" id="414288"/>
    <lineage>
        <taxon>Bacteria</taxon>
        <taxon>Pseudomonadati</taxon>
        <taxon>Bacteroidota</taxon>
        <taxon>Flavobacteriia</taxon>
        <taxon>Flavobacteriales</taxon>
        <taxon>Flavobacteriaceae</taxon>
        <taxon>Lutimonas</taxon>
    </lineage>
</organism>
<dbReference type="Pfam" id="PF00291">
    <property type="entry name" value="PALP"/>
    <property type="match status" value="1"/>
</dbReference>
<dbReference type="EMBL" id="JBCDNA010000002">
    <property type="protein sequence ID" value="MEL4456374.1"/>
    <property type="molecule type" value="Genomic_DNA"/>
</dbReference>
<evidence type="ECO:0000313" key="5">
    <source>
        <dbReference type="Proteomes" id="UP001474120"/>
    </source>
</evidence>
<dbReference type="InterPro" id="IPR050214">
    <property type="entry name" value="Cys_Synth/Cystath_Beta-Synth"/>
</dbReference>
<proteinExistence type="predicted"/>
<accession>A0ABU9L417</accession>
<dbReference type="SUPFAM" id="SSF53686">
    <property type="entry name" value="Tryptophan synthase beta subunit-like PLP-dependent enzymes"/>
    <property type="match status" value="1"/>
</dbReference>
<gene>
    <name evidence="4" type="ORF">AABB81_10735</name>
</gene>
<keyword evidence="2" id="KW-0663">Pyridoxal phosphate</keyword>
<dbReference type="Gene3D" id="3.40.50.1100">
    <property type="match status" value="2"/>
</dbReference>